<organism evidence="6 7">
    <name type="scientific">Hoylesella loescheii DSM 19665 = JCM 12249 = ATCC 15930</name>
    <dbReference type="NCBI Taxonomy" id="1122985"/>
    <lineage>
        <taxon>Bacteria</taxon>
        <taxon>Pseudomonadati</taxon>
        <taxon>Bacteroidota</taxon>
        <taxon>Bacteroidia</taxon>
        <taxon>Bacteroidales</taxon>
        <taxon>Prevotellaceae</taxon>
        <taxon>Hoylesella</taxon>
    </lineage>
</organism>
<dbReference type="EMBL" id="JNGW01000022">
    <property type="protein sequence ID" value="KDR53256.1"/>
    <property type="molecule type" value="Genomic_DNA"/>
</dbReference>
<feature type="modified residue" description="3-oxoalanine (Ser)" evidence="3">
    <location>
        <position position="76"/>
    </location>
</feature>
<evidence type="ECO:0000256" key="4">
    <source>
        <dbReference type="SAM" id="SignalP"/>
    </source>
</evidence>
<evidence type="ECO:0000259" key="5">
    <source>
        <dbReference type="Pfam" id="PF00884"/>
    </source>
</evidence>
<reference evidence="6 7" key="1">
    <citation type="submission" date="2013-08" db="EMBL/GenBank/DDBJ databases">
        <authorList>
            <person name="Weinstock G."/>
            <person name="Sodergren E."/>
            <person name="Wylie T."/>
            <person name="Fulton L."/>
            <person name="Fulton R."/>
            <person name="Fronick C."/>
            <person name="O'Laughlin M."/>
            <person name="Godfrey J."/>
            <person name="Miner T."/>
            <person name="Herter B."/>
            <person name="Appelbaum E."/>
            <person name="Cordes M."/>
            <person name="Lek S."/>
            <person name="Wollam A."/>
            <person name="Pepin K.H."/>
            <person name="Palsikar V.B."/>
            <person name="Mitreva M."/>
            <person name="Wilson R.K."/>
        </authorList>
    </citation>
    <scope>NUCLEOTIDE SEQUENCE [LARGE SCALE GENOMIC DNA]</scope>
    <source>
        <strain evidence="6 7">ATCC 15930</strain>
    </source>
</reference>
<dbReference type="InterPro" id="IPR052701">
    <property type="entry name" value="GAG_Ulvan_Degrading_Sulfatases"/>
</dbReference>
<dbReference type="Proteomes" id="UP000027442">
    <property type="component" value="Unassembled WGS sequence"/>
</dbReference>
<dbReference type="RefSeq" id="WP_018967888.1">
    <property type="nucleotide sequence ID" value="NZ_KB899218.1"/>
</dbReference>
<dbReference type="Pfam" id="PF00884">
    <property type="entry name" value="Sulfatase"/>
    <property type="match status" value="1"/>
</dbReference>
<keyword evidence="2" id="KW-0378">Hydrolase</keyword>
<accession>A0A069QTS3</accession>
<evidence type="ECO:0000256" key="1">
    <source>
        <dbReference type="ARBA" id="ARBA00008779"/>
    </source>
</evidence>
<evidence type="ECO:0000256" key="2">
    <source>
        <dbReference type="ARBA" id="ARBA00022801"/>
    </source>
</evidence>
<comment type="similarity">
    <text evidence="1">Belongs to the sulfatase family.</text>
</comment>
<dbReference type="CDD" id="cd16145">
    <property type="entry name" value="ARS_like"/>
    <property type="match status" value="1"/>
</dbReference>
<dbReference type="Gene3D" id="3.30.1120.10">
    <property type="match status" value="1"/>
</dbReference>
<evidence type="ECO:0000313" key="7">
    <source>
        <dbReference type="Proteomes" id="UP000027442"/>
    </source>
</evidence>
<gene>
    <name evidence="6" type="ORF">HMPREF1991_00620</name>
</gene>
<dbReference type="AlphaFoldDB" id="A0A069QTS3"/>
<dbReference type="eggNOG" id="COG3119">
    <property type="taxonomic scope" value="Bacteria"/>
</dbReference>
<dbReference type="HOGENOM" id="CLU_006332_10_4_10"/>
<dbReference type="PANTHER" id="PTHR43751">
    <property type="entry name" value="SULFATASE"/>
    <property type="match status" value="1"/>
</dbReference>
<sequence>MKKTSTILLTQTAWLALTPALAAKNTKPNIIYIMCDDMGYGDLGCYGQQQILTPNIDRMAAEGIRFTQAYAGAPVSAPSRACFMTGQHTGHTEVRGNKEYWGSSDPVFYGQNKDFSIVGQHPYDANHIILPEIMKANGYQTGMFGKWAGGYEGSASTPDKRGVDEFFGYICQFQAHLYYPNFLNSYSRARGDKGVQRVVLEDNIAHPMFGDDYFKRPSYSADLIHRRALQWLETQSADKPFFGVFTYTLPHAELAQPNDSLVAFYKKKFFVDKTWGGQEASRYNAAVHTHAQFAAMITRLDLYVGEILKVLKLKGLDDNTLVIFTSDNGPHEEGGADPSFFNRDGKLRGIKRQCYEGGIRIPFIARWKGRVEAGKVSDLPFSFYDLMPTFCGLAGVKNYVQRYRNKRLTTDYFDGISIAPTLLGNDKAQQHHPHLYWEFAETNQIAVRMGDWKLIVIKGVPHLYNLATDLHEDNDVAASHPDVVKKMVDIIYKEHVDSPLFPITLPKMAE</sequence>
<keyword evidence="4" id="KW-0732">Signal</keyword>
<dbReference type="PATRIC" id="fig|1122985.7.peg.645"/>
<dbReference type="InterPro" id="IPR024607">
    <property type="entry name" value="Sulfatase_CS"/>
</dbReference>
<dbReference type="GO" id="GO:0016787">
    <property type="term" value="F:hydrolase activity"/>
    <property type="evidence" value="ECO:0007669"/>
    <property type="project" value="UniProtKB-KW"/>
</dbReference>
<feature type="chain" id="PRO_5001665618" evidence="4">
    <location>
        <begin position="23"/>
        <end position="510"/>
    </location>
</feature>
<name>A0A069QTS3_HOYLO</name>
<comment type="caution">
    <text evidence="6">The sequence shown here is derived from an EMBL/GenBank/DDBJ whole genome shotgun (WGS) entry which is preliminary data.</text>
</comment>
<dbReference type="PROSITE" id="PS00523">
    <property type="entry name" value="SULFATASE_1"/>
    <property type="match status" value="1"/>
</dbReference>
<dbReference type="Gene3D" id="3.40.720.10">
    <property type="entry name" value="Alkaline Phosphatase, subunit A"/>
    <property type="match status" value="1"/>
</dbReference>
<feature type="domain" description="Sulfatase N-terminal" evidence="5">
    <location>
        <begin position="28"/>
        <end position="396"/>
    </location>
</feature>
<dbReference type="SUPFAM" id="SSF53649">
    <property type="entry name" value="Alkaline phosphatase-like"/>
    <property type="match status" value="1"/>
</dbReference>
<comment type="PTM">
    <text evidence="3">The conversion to 3-oxoalanine (also known as C-formylglycine, FGly), of a serine or cysteine residue in prokaryotes and of a cysteine residue in eukaryotes, is critical for catalytic activity.</text>
</comment>
<evidence type="ECO:0000313" key="6">
    <source>
        <dbReference type="EMBL" id="KDR53256.1"/>
    </source>
</evidence>
<dbReference type="PANTHER" id="PTHR43751:SF3">
    <property type="entry name" value="SULFATASE N-TERMINAL DOMAIN-CONTAINING PROTEIN"/>
    <property type="match status" value="1"/>
</dbReference>
<feature type="signal peptide" evidence="4">
    <location>
        <begin position="1"/>
        <end position="22"/>
    </location>
</feature>
<dbReference type="InterPro" id="IPR000917">
    <property type="entry name" value="Sulfatase_N"/>
</dbReference>
<proteinExistence type="inferred from homology"/>
<keyword evidence="7" id="KW-1185">Reference proteome</keyword>
<dbReference type="InterPro" id="IPR017850">
    <property type="entry name" value="Alkaline_phosphatase_core_sf"/>
</dbReference>
<evidence type="ECO:0000256" key="3">
    <source>
        <dbReference type="PIRSR" id="PIRSR600917-52"/>
    </source>
</evidence>
<protein>
    <submittedName>
        <fullName evidence="6">Arylsulfatase</fullName>
    </submittedName>
</protein>